<comment type="subunit">
    <text evidence="4">Homodimer.</text>
</comment>
<feature type="chain" id="PRO_5040982576" description="Thiamine pyrimidine synthase" evidence="12">
    <location>
        <begin position="30"/>
        <end position="344"/>
    </location>
</feature>
<dbReference type="GO" id="GO:0009228">
    <property type="term" value="P:thiamine biosynthetic process"/>
    <property type="evidence" value="ECO:0007669"/>
    <property type="project" value="UniProtKB-KW"/>
</dbReference>
<evidence type="ECO:0000259" key="13">
    <source>
        <dbReference type="Pfam" id="PF09084"/>
    </source>
</evidence>
<keyword evidence="8" id="KW-0784">Thiamine biosynthesis</keyword>
<evidence type="ECO:0000256" key="4">
    <source>
        <dbReference type="ARBA" id="ARBA00011738"/>
    </source>
</evidence>
<keyword evidence="5" id="KW-0808">Transferase</keyword>
<comment type="function">
    <text evidence="1">Responsible for the formation of the pyrimidine heterocycle in the thiamine biosynthesis pathway. Catalyzes the formation of hydroxymethylpyrimidine phosphate (HMP-P) from histidine and pyridoxal phosphate (PLP). The protein uses PLP and the active site histidine to form HMP-P, generating an inactive enzyme. The enzyme can only undergo a single turnover, which suggests it is a suicide enzyme.</text>
</comment>
<dbReference type="SUPFAM" id="SSF53850">
    <property type="entry name" value="Periplasmic binding protein-like II"/>
    <property type="match status" value="1"/>
</dbReference>
<dbReference type="InterPro" id="IPR027939">
    <property type="entry name" value="NMT1/THI5"/>
</dbReference>
<gene>
    <name evidence="14" type="ORF">M0638_08880</name>
</gene>
<keyword evidence="7" id="KW-0663">Pyridoxal phosphate</keyword>
<comment type="pathway">
    <text evidence="2">Cofactor biosynthesis; thiamine diphosphate biosynthesis.</text>
</comment>
<dbReference type="PANTHER" id="PTHR31528:SF1">
    <property type="entry name" value="4-AMINO-5-HYDROXYMETHYL-2-METHYLPYRIMIDINE PHOSPHATE SYNTHASE THI11-RELATED"/>
    <property type="match status" value="1"/>
</dbReference>
<evidence type="ECO:0000313" key="14">
    <source>
        <dbReference type="EMBL" id="MCK8784492.1"/>
    </source>
</evidence>
<organism evidence="14 15">
    <name type="scientific">Roseomonas acroporae</name>
    <dbReference type="NCBI Taxonomy" id="2937791"/>
    <lineage>
        <taxon>Bacteria</taxon>
        <taxon>Pseudomonadati</taxon>
        <taxon>Pseudomonadota</taxon>
        <taxon>Alphaproteobacteria</taxon>
        <taxon>Acetobacterales</taxon>
        <taxon>Roseomonadaceae</taxon>
        <taxon>Roseomonas</taxon>
    </lineage>
</organism>
<dbReference type="EMBL" id="JALPRX010000034">
    <property type="protein sequence ID" value="MCK8784492.1"/>
    <property type="molecule type" value="Genomic_DNA"/>
</dbReference>
<dbReference type="RefSeq" id="WP_248666617.1">
    <property type="nucleotide sequence ID" value="NZ_JALPRX010000034.1"/>
</dbReference>
<dbReference type="GO" id="GO:0016740">
    <property type="term" value="F:transferase activity"/>
    <property type="evidence" value="ECO:0007669"/>
    <property type="project" value="UniProtKB-KW"/>
</dbReference>
<keyword evidence="9" id="KW-0408">Iron</keyword>
<evidence type="ECO:0000256" key="11">
    <source>
        <dbReference type="ARBA" id="ARBA00048179"/>
    </source>
</evidence>
<feature type="domain" description="SsuA/THI5-like" evidence="13">
    <location>
        <begin position="46"/>
        <end position="250"/>
    </location>
</feature>
<dbReference type="Gene3D" id="3.40.190.10">
    <property type="entry name" value="Periplasmic binding protein-like II"/>
    <property type="match status" value="2"/>
</dbReference>
<keyword evidence="15" id="KW-1185">Reference proteome</keyword>
<proteinExistence type="inferred from homology"/>
<evidence type="ECO:0000256" key="1">
    <source>
        <dbReference type="ARBA" id="ARBA00003469"/>
    </source>
</evidence>
<dbReference type="Pfam" id="PF09084">
    <property type="entry name" value="NMT1"/>
    <property type="match status" value="1"/>
</dbReference>
<dbReference type="GO" id="GO:0046872">
    <property type="term" value="F:metal ion binding"/>
    <property type="evidence" value="ECO:0007669"/>
    <property type="project" value="UniProtKB-KW"/>
</dbReference>
<protein>
    <recommendedName>
        <fullName evidence="10">Thiamine pyrimidine synthase</fullName>
    </recommendedName>
</protein>
<evidence type="ECO:0000256" key="3">
    <source>
        <dbReference type="ARBA" id="ARBA00009406"/>
    </source>
</evidence>
<evidence type="ECO:0000256" key="12">
    <source>
        <dbReference type="SAM" id="SignalP"/>
    </source>
</evidence>
<evidence type="ECO:0000256" key="10">
    <source>
        <dbReference type="ARBA" id="ARBA00033171"/>
    </source>
</evidence>
<evidence type="ECO:0000256" key="2">
    <source>
        <dbReference type="ARBA" id="ARBA00004948"/>
    </source>
</evidence>
<evidence type="ECO:0000256" key="9">
    <source>
        <dbReference type="ARBA" id="ARBA00023004"/>
    </source>
</evidence>
<keyword evidence="12" id="KW-0732">Signal</keyword>
<comment type="caution">
    <text evidence="14">The sequence shown here is derived from an EMBL/GenBank/DDBJ whole genome shotgun (WGS) entry which is preliminary data.</text>
</comment>
<dbReference type="AlphaFoldDB" id="A0A9X1Y7G4"/>
<dbReference type="InterPro" id="IPR015168">
    <property type="entry name" value="SsuA/THI5"/>
</dbReference>
<comment type="catalytic activity">
    <reaction evidence="11">
        <text>N(6)-(pyridoxal phosphate)-L-lysyl-[4-amino-5-hydroxymethyl-2-methylpyrimidine phosphate synthase] + L-histidyl-[4-amino-5-hydroxymethyl-2-methylpyrimidine phosphate synthase] + 2 Fe(3+) + 4 H2O = L-lysyl-[4-amino-5-hydroxymethyl-2-methylpyrimidine phosphate synthase] + (2S)-2-amino-5-hydroxy-4-oxopentanoyl-[4-amino-5-hydroxymethyl-2-methylpyrimidine phosphate synthase] + 4-amino-2-methyl-5-(phosphooxymethyl)pyrimidine + 3-oxopropanoate + 2 Fe(2+) + 2 H(+)</text>
        <dbReference type="Rhea" id="RHEA:65756"/>
        <dbReference type="Rhea" id="RHEA-COMP:16892"/>
        <dbReference type="Rhea" id="RHEA-COMP:16893"/>
        <dbReference type="Rhea" id="RHEA-COMP:16894"/>
        <dbReference type="Rhea" id="RHEA-COMP:16895"/>
        <dbReference type="ChEBI" id="CHEBI:15377"/>
        <dbReference type="ChEBI" id="CHEBI:15378"/>
        <dbReference type="ChEBI" id="CHEBI:29033"/>
        <dbReference type="ChEBI" id="CHEBI:29034"/>
        <dbReference type="ChEBI" id="CHEBI:29969"/>
        <dbReference type="ChEBI" id="CHEBI:29979"/>
        <dbReference type="ChEBI" id="CHEBI:33190"/>
        <dbReference type="ChEBI" id="CHEBI:58354"/>
        <dbReference type="ChEBI" id="CHEBI:143915"/>
        <dbReference type="ChEBI" id="CHEBI:157692"/>
    </reaction>
    <physiologicalReaction direction="left-to-right" evidence="11">
        <dbReference type="Rhea" id="RHEA:65757"/>
    </physiologicalReaction>
</comment>
<sequence length="344" mass="36697">MTSARPIQRRPLLAALGLSALAAPRLARAAGAERLSVRLDWLPWGVHAPFHLAAAKGWFTRHDLDVRLEDGNGSVTTVQLIGNGQFDVGHASLGPMAMGRSRGAPVKAIANFIRQNDIGLMMPQGSPTTVQGLRGKKLGFTNGSLETPFLDQFLAAGRLTRADVELIAIDAAAKPGVLLAGRMDGVFSSVPSLLPIVNAQKPTMAIRFADHGLTFPSFGLIANERNMAERGPALRRFASVISGAWTYIFDGHEDEAVQAVLAARAQAKLPPGVVRAQIDLIRTFLTTDATRGEPLGIMATADWEAGLRVLSDAKLIETQQPVASYFTNDLLDRDLIATVGRGAA</sequence>
<evidence type="ECO:0000256" key="8">
    <source>
        <dbReference type="ARBA" id="ARBA00022977"/>
    </source>
</evidence>
<dbReference type="PANTHER" id="PTHR31528">
    <property type="entry name" value="4-AMINO-5-HYDROXYMETHYL-2-METHYLPYRIMIDINE PHOSPHATE SYNTHASE THI11-RELATED"/>
    <property type="match status" value="1"/>
</dbReference>
<feature type="signal peptide" evidence="12">
    <location>
        <begin position="1"/>
        <end position="29"/>
    </location>
</feature>
<evidence type="ECO:0000256" key="7">
    <source>
        <dbReference type="ARBA" id="ARBA00022898"/>
    </source>
</evidence>
<comment type="similarity">
    <text evidence="3">Belongs to the NMT1/THI5 family.</text>
</comment>
<evidence type="ECO:0000256" key="6">
    <source>
        <dbReference type="ARBA" id="ARBA00022723"/>
    </source>
</evidence>
<accession>A0A9X1Y7G4</accession>
<evidence type="ECO:0000256" key="5">
    <source>
        <dbReference type="ARBA" id="ARBA00022679"/>
    </source>
</evidence>
<name>A0A9X1Y7G4_9PROT</name>
<keyword evidence="6" id="KW-0479">Metal-binding</keyword>
<evidence type="ECO:0000313" key="15">
    <source>
        <dbReference type="Proteomes" id="UP001139516"/>
    </source>
</evidence>
<reference evidence="14" key="1">
    <citation type="submission" date="2022-04" db="EMBL/GenBank/DDBJ databases">
        <title>Roseomonas acroporae sp. nov., isolated from coral Acropora digitifera.</title>
        <authorList>
            <person name="Sun H."/>
        </authorList>
    </citation>
    <scope>NUCLEOTIDE SEQUENCE</scope>
    <source>
        <strain evidence="14">NAR14</strain>
    </source>
</reference>
<dbReference type="Proteomes" id="UP001139516">
    <property type="component" value="Unassembled WGS sequence"/>
</dbReference>